<keyword evidence="7 13" id="KW-1005">Bacterial flagellum biogenesis</keyword>
<reference evidence="16" key="1">
    <citation type="journal article" date="2019" name="Int. J. Syst. Evol. Microbiol.">
        <title>The Global Catalogue of Microorganisms (GCM) 10K type strain sequencing project: providing services to taxonomists for standard genome sequencing and annotation.</title>
        <authorList>
            <consortium name="The Broad Institute Genomics Platform"/>
            <consortium name="The Broad Institute Genome Sequencing Center for Infectious Disease"/>
            <person name="Wu L."/>
            <person name="Ma J."/>
        </authorList>
    </citation>
    <scope>NUCLEOTIDE SEQUENCE [LARGE SCALE GENOMIC DNA]</scope>
    <source>
        <strain evidence="16">CGMCC 1.12371</strain>
    </source>
</reference>
<comment type="caution">
    <text evidence="15">The sequence shown here is derived from an EMBL/GenBank/DDBJ whole genome shotgun (WGS) entry which is preliminary data.</text>
</comment>
<feature type="transmembrane region" description="Helical" evidence="13">
    <location>
        <begin position="89"/>
        <end position="115"/>
    </location>
</feature>
<keyword evidence="15" id="KW-0969">Cilium</keyword>
<keyword evidence="8 13" id="KW-0653">Protein transport</keyword>
<proteinExistence type="inferred from homology"/>
<evidence type="ECO:0000256" key="14">
    <source>
        <dbReference type="SAM" id="MobiDB-lite"/>
    </source>
</evidence>
<dbReference type="EMBL" id="JBHTCA010000008">
    <property type="protein sequence ID" value="MFC7409784.1"/>
    <property type="molecule type" value="Genomic_DNA"/>
</dbReference>
<evidence type="ECO:0000256" key="13">
    <source>
        <dbReference type="RuleBase" id="RU364091"/>
    </source>
</evidence>
<evidence type="ECO:0000256" key="7">
    <source>
        <dbReference type="ARBA" id="ARBA00022795"/>
    </source>
</evidence>
<keyword evidence="5 13" id="KW-1003">Cell membrane</keyword>
<evidence type="ECO:0000256" key="5">
    <source>
        <dbReference type="ARBA" id="ARBA00022475"/>
    </source>
</evidence>
<dbReference type="Proteomes" id="UP001596501">
    <property type="component" value="Unassembled WGS sequence"/>
</dbReference>
<feature type="transmembrane region" description="Helical" evidence="13">
    <location>
        <begin position="148"/>
        <end position="168"/>
    </location>
</feature>
<comment type="function">
    <text evidence="12 13">Required for formation of the rod structure in the basal body of the flagellar apparatus. Together with FliI and FliH, may constitute the export apparatus of flagellin.</text>
</comment>
<dbReference type="SUPFAM" id="SSF160544">
    <property type="entry name" value="EscU C-terminal domain-like"/>
    <property type="match status" value="1"/>
</dbReference>
<keyword evidence="15" id="KW-0966">Cell projection</keyword>
<keyword evidence="15" id="KW-0282">Flagellum</keyword>
<comment type="subcellular location">
    <subcellularLocation>
        <location evidence="1">Cell membrane</location>
        <topology evidence="1">Multi-pass membrane protein</topology>
    </subcellularLocation>
</comment>
<evidence type="ECO:0000256" key="1">
    <source>
        <dbReference type="ARBA" id="ARBA00004651"/>
    </source>
</evidence>
<protein>
    <recommendedName>
        <fullName evidence="3 13">Flagellar biosynthetic protein FlhB</fullName>
    </recommendedName>
</protein>
<keyword evidence="10 13" id="KW-0472">Membrane</keyword>
<feature type="transmembrane region" description="Helical" evidence="13">
    <location>
        <begin position="188"/>
        <end position="210"/>
    </location>
</feature>
<evidence type="ECO:0000256" key="10">
    <source>
        <dbReference type="ARBA" id="ARBA00023136"/>
    </source>
</evidence>
<dbReference type="Gene3D" id="6.10.250.2080">
    <property type="match status" value="1"/>
</dbReference>
<feature type="region of interest" description="Disordered" evidence="14">
    <location>
        <begin position="1"/>
        <end position="23"/>
    </location>
</feature>
<comment type="similarity">
    <text evidence="2 13">Belongs to the type III secretion exporter family.</text>
</comment>
<evidence type="ECO:0000256" key="6">
    <source>
        <dbReference type="ARBA" id="ARBA00022692"/>
    </source>
</evidence>
<accession>A0ABW2QKW5</accession>
<evidence type="ECO:0000313" key="16">
    <source>
        <dbReference type="Proteomes" id="UP001596501"/>
    </source>
</evidence>
<dbReference type="RefSeq" id="WP_382223915.1">
    <property type="nucleotide sequence ID" value="NZ_JBHTCA010000008.1"/>
</dbReference>
<evidence type="ECO:0000256" key="4">
    <source>
        <dbReference type="ARBA" id="ARBA00022448"/>
    </source>
</evidence>
<evidence type="ECO:0000256" key="3">
    <source>
        <dbReference type="ARBA" id="ARBA00021622"/>
    </source>
</evidence>
<evidence type="ECO:0000256" key="2">
    <source>
        <dbReference type="ARBA" id="ARBA00010690"/>
    </source>
</evidence>
<sequence>MDSSTQDRNLPASEQRLRKAREDGQVPRSRDLIHLVVLGGGMLLLSLLAPWGYDRLRLAMQSQFRFTRATLDHPQHLQRVLSDTTVEGLLFFLPLGGVLLVAVVLAAVATGSFAYSTKSLMPELSKIGLISGFGRLFSRQQFFEVLKLVAYTAVLLTLGGLFIQSHVFEFGTLLLRPLESSMAQLGQWMTVGIATLLAVVALVALIDVPLQQHLHKHRLRMSMQEVKQEHKENDGDPHVKGKRRQIQREMAQRNSIGRVPAADLVVMNPTHYAVALKYDDATMTAPRVIAKGADLIALRIRDVARESQVPVLESPMLARALYAHTEIDQEIPSALFTAVAQVLAYVYQLRAALRGQGPMPAVPTPSVPPELDPHHVRHLEETAA</sequence>
<keyword evidence="11 13" id="KW-1006">Bacterial flagellum protein export</keyword>
<dbReference type="Pfam" id="PF01312">
    <property type="entry name" value="Bac_export_2"/>
    <property type="match status" value="1"/>
</dbReference>
<evidence type="ECO:0000256" key="8">
    <source>
        <dbReference type="ARBA" id="ARBA00022927"/>
    </source>
</evidence>
<gene>
    <name evidence="13 15" type="primary">flhB</name>
    <name evidence="15" type="ORF">ACFQPB_13005</name>
</gene>
<keyword evidence="16" id="KW-1185">Reference proteome</keyword>
<feature type="transmembrane region" description="Helical" evidence="13">
    <location>
        <begin position="32"/>
        <end position="53"/>
    </location>
</feature>
<keyword evidence="6 13" id="KW-0812">Transmembrane</keyword>
<dbReference type="PANTHER" id="PTHR30531">
    <property type="entry name" value="FLAGELLAR BIOSYNTHETIC PROTEIN FLHB"/>
    <property type="match status" value="1"/>
</dbReference>
<dbReference type="PANTHER" id="PTHR30531:SF12">
    <property type="entry name" value="FLAGELLAR BIOSYNTHETIC PROTEIN FLHB"/>
    <property type="match status" value="1"/>
</dbReference>
<organism evidence="15 16">
    <name type="scientific">Hydrogenophaga atypica</name>
    <dbReference type="NCBI Taxonomy" id="249409"/>
    <lineage>
        <taxon>Bacteria</taxon>
        <taxon>Pseudomonadati</taxon>
        <taxon>Pseudomonadota</taxon>
        <taxon>Betaproteobacteria</taxon>
        <taxon>Burkholderiales</taxon>
        <taxon>Comamonadaceae</taxon>
        <taxon>Hydrogenophaga</taxon>
    </lineage>
</organism>
<keyword evidence="9 13" id="KW-1133">Transmembrane helix</keyword>
<dbReference type="InterPro" id="IPR006135">
    <property type="entry name" value="T3SS_substrate_exporter"/>
</dbReference>
<evidence type="ECO:0000256" key="11">
    <source>
        <dbReference type="ARBA" id="ARBA00023225"/>
    </source>
</evidence>
<name>A0ABW2QKW5_9BURK</name>
<evidence type="ECO:0000313" key="15">
    <source>
        <dbReference type="EMBL" id="MFC7409784.1"/>
    </source>
</evidence>
<dbReference type="NCBIfam" id="TIGR00328">
    <property type="entry name" value="flhB"/>
    <property type="match status" value="1"/>
</dbReference>
<evidence type="ECO:0000256" key="12">
    <source>
        <dbReference type="ARBA" id="ARBA00025078"/>
    </source>
</evidence>
<keyword evidence="4 13" id="KW-0813">Transport</keyword>
<dbReference type="Gene3D" id="3.40.1690.10">
    <property type="entry name" value="secretion proteins EscU"/>
    <property type="match status" value="1"/>
</dbReference>
<dbReference type="InterPro" id="IPR006136">
    <property type="entry name" value="FlhB"/>
</dbReference>
<evidence type="ECO:0000256" key="9">
    <source>
        <dbReference type="ARBA" id="ARBA00022989"/>
    </source>
</evidence>
<dbReference type="PRINTS" id="PR00950">
    <property type="entry name" value="TYPE3IMSPROT"/>
</dbReference>
<dbReference type="InterPro" id="IPR029025">
    <property type="entry name" value="T3SS_substrate_exporter_C"/>
</dbReference>